<keyword evidence="3" id="KW-1185">Reference proteome</keyword>
<evidence type="ECO:0000313" key="3">
    <source>
        <dbReference type="Proteomes" id="UP000032142"/>
    </source>
</evidence>
<dbReference type="AlphaFoldDB" id="A0A0B0P790"/>
<evidence type="ECO:0000313" key="2">
    <source>
        <dbReference type="EMBL" id="KHG20004.1"/>
    </source>
</evidence>
<keyword evidence="1" id="KW-0472">Membrane</keyword>
<keyword evidence="1" id="KW-1133">Transmembrane helix</keyword>
<dbReference type="EMBL" id="KN414603">
    <property type="protein sequence ID" value="KHG20004.1"/>
    <property type="molecule type" value="Genomic_DNA"/>
</dbReference>
<protein>
    <submittedName>
        <fullName evidence="2">Putative cysteine protease yraA</fullName>
    </submittedName>
</protein>
<gene>
    <name evidence="2" type="ORF">F383_10422</name>
</gene>
<dbReference type="GO" id="GO:0006508">
    <property type="term" value="P:proteolysis"/>
    <property type="evidence" value="ECO:0007669"/>
    <property type="project" value="UniProtKB-KW"/>
</dbReference>
<keyword evidence="1" id="KW-0812">Transmembrane</keyword>
<keyword evidence="2" id="KW-0378">Hydrolase</keyword>
<organism evidence="2 3">
    <name type="scientific">Gossypium arboreum</name>
    <name type="common">Tree cotton</name>
    <name type="synonym">Gossypium nanking</name>
    <dbReference type="NCBI Taxonomy" id="29729"/>
    <lineage>
        <taxon>Eukaryota</taxon>
        <taxon>Viridiplantae</taxon>
        <taxon>Streptophyta</taxon>
        <taxon>Embryophyta</taxon>
        <taxon>Tracheophyta</taxon>
        <taxon>Spermatophyta</taxon>
        <taxon>Magnoliopsida</taxon>
        <taxon>eudicotyledons</taxon>
        <taxon>Gunneridae</taxon>
        <taxon>Pentapetalae</taxon>
        <taxon>rosids</taxon>
        <taxon>malvids</taxon>
        <taxon>Malvales</taxon>
        <taxon>Malvaceae</taxon>
        <taxon>Malvoideae</taxon>
        <taxon>Gossypium</taxon>
    </lineage>
</organism>
<reference evidence="3" key="1">
    <citation type="submission" date="2014-09" db="EMBL/GenBank/DDBJ databases">
        <authorList>
            <person name="Mudge J."/>
            <person name="Ramaraj T."/>
            <person name="Lindquist I.E."/>
            <person name="Bharti A.K."/>
            <person name="Sundararajan A."/>
            <person name="Cameron C.T."/>
            <person name="Woodward J.E."/>
            <person name="May G.D."/>
            <person name="Brubaker C."/>
            <person name="Broadhvest J."/>
            <person name="Wilkins T.A."/>
        </authorList>
    </citation>
    <scope>NUCLEOTIDE SEQUENCE</scope>
    <source>
        <strain evidence="3">cv. AKA8401</strain>
    </source>
</reference>
<feature type="transmembrane region" description="Helical" evidence="1">
    <location>
        <begin position="26"/>
        <end position="45"/>
    </location>
</feature>
<dbReference type="Proteomes" id="UP000032142">
    <property type="component" value="Unassembled WGS sequence"/>
</dbReference>
<keyword evidence="2" id="KW-0645">Protease</keyword>
<evidence type="ECO:0000256" key="1">
    <source>
        <dbReference type="SAM" id="Phobius"/>
    </source>
</evidence>
<accession>A0A0B0P790</accession>
<name>A0A0B0P790_GOSAR</name>
<dbReference type="GO" id="GO:0008233">
    <property type="term" value="F:peptidase activity"/>
    <property type="evidence" value="ECO:0007669"/>
    <property type="project" value="UniProtKB-KW"/>
</dbReference>
<sequence>MTMPVPDRSYTCTYEVDACPGHVLHWLSYFMYCHGPTMVFSINLLENDRTHSLRSTQFDLSLQFSSYCDIYESATEIVKHNITTS</sequence>
<proteinExistence type="predicted"/>